<feature type="signal peptide" evidence="1">
    <location>
        <begin position="1"/>
        <end position="26"/>
    </location>
</feature>
<organism evidence="2 3">
    <name type="scientific">Imperialibacter roseus</name>
    <dbReference type="NCBI Taxonomy" id="1324217"/>
    <lineage>
        <taxon>Bacteria</taxon>
        <taxon>Pseudomonadati</taxon>
        <taxon>Bacteroidota</taxon>
        <taxon>Cytophagia</taxon>
        <taxon>Cytophagales</taxon>
        <taxon>Flammeovirgaceae</taxon>
        <taxon>Imperialibacter</taxon>
    </lineage>
</organism>
<name>A0ABZ0IJS1_9BACT</name>
<dbReference type="Pfam" id="PF12006">
    <property type="entry name" value="DUF3500"/>
    <property type="match status" value="1"/>
</dbReference>
<dbReference type="RefSeq" id="WP_317487582.1">
    <property type="nucleotide sequence ID" value="NZ_CP136051.1"/>
</dbReference>
<gene>
    <name evidence="2" type="ORF">RT717_17000</name>
</gene>
<protein>
    <submittedName>
        <fullName evidence="2">DUF3500 domain-containing protein</fullName>
    </submittedName>
</protein>
<feature type="chain" id="PRO_5045977176" evidence="1">
    <location>
        <begin position="27"/>
        <end position="339"/>
    </location>
</feature>
<keyword evidence="3" id="KW-1185">Reference proteome</keyword>
<accession>A0ABZ0IJS1</accession>
<evidence type="ECO:0000313" key="2">
    <source>
        <dbReference type="EMBL" id="WOK04782.1"/>
    </source>
</evidence>
<dbReference type="EMBL" id="CP136051">
    <property type="protein sequence ID" value="WOK04782.1"/>
    <property type="molecule type" value="Genomic_DNA"/>
</dbReference>
<keyword evidence="1" id="KW-0732">Signal</keyword>
<dbReference type="PANTHER" id="PTHR37489">
    <property type="entry name" value="DUF3500 DOMAIN-CONTAINING PROTEIN"/>
    <property type="match status" value="1"/>
</dbReference>
<dbReference type="PANTHER" id="PTHR37489:SF1">
    <property type="entry name" value="DUF3500 DOMAIN-CONTAINING PROTEIN"/>
    <property type="match status" value="1"/>
</dbReference>
<proteinExistence type="predicted"/>
<evidence type="ECO:0000256" key="1">
    <source>
        <dbReference type="SAM" id="SignalP"/>
    </source>
</evidence>
<dbReference type="Proteomes" id="UP001302349">
    <property type="component" value="Chromosome"/>
</dbReference>
<reference evidence="2 3" key="1">
    <citation type="journal article" date="2023" name="Microbiol. Resour. Announc.">
        <title>Complete Genome Sequence of Imperialibacter roseus strain P4T.</title>
        <authorList>
            <person name="Tizabi D.R."/>
            <person name="Bachvaroff T."/>
            <person name="Hill R.T."/>
        </authorList>
    </citation>
    <scope>NUCLEOTIDE SEQUENCE [LARGE SCALE GENOMIC DNA]</scope>
    <source>
        <strain evidence="2 3">P4T</strain>
    </source>
</reference>
<evidence type="ECO:0000313" key="3">
    <source>
        <dbReference type="Proteomes" id="UP001302349"/>
    </source>
</evidence>
<dbReference type="InterPro" id="IPR021889">
    <property type="entry name" value="DUF3500"/>
</dbReference>
<sequence length="339" mass="38547">MKTHPKFYLSAMLLAFAIFTSSFRFHGFSAEIASLLLESANDKQKAKLLMAFDDTKRFDWAYVPPYQVARNGLPLKEMDDSQKDLVNQLLTMSLSEAGYKKVKMIMSLEEVLAELENNPKRDPEMYFVSIFGKPGGKEPWAWQFDGHHISLHFTVVNGEVSYTPRFLGSNPGEVKNGPKEGLRVLNREEDLAFELLNSLKGAQKQQAVFSGSTFNDIVSKTVAQVKPLDRAGIAYDQLTDQQKNMLWAIVDEYLAVMPEKEARARKSNILKEDVNLIMFGWAGSDKPGAPHYYRIQGLSFLIEFDNSQGNGNHIHTVWRDFDGDFGRDLIKEHYVKVKH</sequence>